<reference evidence="3 4" key="1">
    <citation type="submission" date="2016-11" db="EMBL/GenBank/DDBJ databases">
        <title>Networking in microbes: conjugative elements and plasmids in the genus Alteromonas.</title>
        <authorList>
            <person name="Lopez-Perez M."/>
            <person name="Ramon-Marco N."/>
            <person name="Rodriguez-Valera F."/>
        </authorList>
    </citation>
    <scope>NUCLEOTIDE SEQUENCE [LARGE SCALE GENOMIC DNA]</scope>
    <source>
        <strain evidence="3 4">CP48</strain>
    </source>
</reference>
<evidence type="ECO:0000313" key="4">
    <source>
        <dbReference type="Proteomes" id="UP000182101"/>
    </source>
</evidence>
<dbReference type="Proteomes" id="UP000182101">
    <property type="component" value="Chromosome"/>
</dbReference>
<dbReference type="AlphaFoldDB" id="A0AAC9NQ44"/>
<evidence type="ECO:0000313" key="3">
    <source>
        <dbReference type="EMBL" id="APD89145.1"/>
    </source>
</evidence>
<feature type="region of interest" description="Disordered" evidence="1">
    <location>
        <begin position="281"/>
        <end position="302"/>
    </location>
</feature>
<evidence type="ECO:0000259" key="2">
    <source>
        <dbReference type="Pfam" id="PF04991"/>
    </source>
</evidence>
<dbReference type="Gene3D" id="3.40.50.720">
    <property type="entry name" value="NAD(P)-binding Rossmann-like Domain"/>
    <property type="match status" value="1"/>
</dbReference>
<dbReference type="RefSeq" id="WP_071958748.1">
    <property type="nucleotide sequence ID" value="NZ_CP018024.1"/>
</dbReference>
<dbReference type="EMBL" id="CP018024">
    <property type="protein sequence ID" value="APD89145.1"/>
    <property type="molecule type" value="Genomic_DNA"/>
</dbReference>
<sequence>MRAILFGASKAGENYVSNHPDIEVVAFTDNDSAKHGTRFMGYPIIAPADINTHDVDSIIITSQWVDQIYSQLTEEMGIDKSNIIVPSKQSVKAALPFEDNETLAFAQSVMRTLNQYFVSHNISACLDSGTLLGAVRNKGLIPWDDDIDFAVDKDNYERLQASLPELYELLNTNYDVKWNIVIIMVNNIDCCINLEFSNSSHTQLVPFDISIQRRESINGLSELLSSGGLFFAPATHFDSYEPISFLGETFLAPFDAEGFLTFMYGHWQTPKKTTQITEYENRRASMSSPRTGISVQKRSLSR</sequence>
<evidence type="ECO:0000256" key="1">
    <source>
        <dbReference type="SAM" id="MobiDB-lite"/>
    </source>
</evidence>
<proteinExistence type="predicted"/>
<feature type="domain" description="LicD/FKTN/FKRP nucleotidyltransferase" evidence="2">
    <location>
        <begin position="119"/>
        <end position="178"/>
    </location>
</feature>
<dbReference type="InterPro" id="IPR007074">
    <property type="entry name" value="LicD/FKTN/FKRP_NTP_transf"/>
</dbReference>
<organism evidence="3 4">
    <name type="scientific">Alteromonas mediterranea</name>
    <dbReference type="NCBI Taxonomy" id="314275"/>
    <lineage>
        <taxon>Bacteria</taxon>
        <taxon>Pseudomonadati</taxon>
        <taxon>Pseudomonadota</taxon>
        <taxon>Gammaproteobacteria</taxon>
        <taxon>Alteromonadales</taxon>
        <taxon>Alteromonadaceae</taxon>
        <taxon>Alteromonas/Salinimonas group</taxon>
        <taxon>Alteromonas</taxon>
    </lineage>
</organism>
<accession>A0AAC9NQ44</accession>
<name>A0AAC9NQ44_9ALTE</name>
<dbReference type="InterPro" id="IPR052942">
    <property type="entry name" value="LPS_cholinephosphotransferase"/>
</dbReference>
<dbReference type="PANTHER" id="PTHR43404:SF1">
    <property type="entry name" value="MNN4P"/>
    <property type="match status" value="1"/>
</dbReference>
<dbReference type="Pfam" id="PF04991">
    <property type="entry name" value="LicD"/>
    <property type="match status" value="1"/>
</dbReference>
<gene>
    <name evidence="3" type="ORF">BM524_04585</name>
</gene>
<dbReference type="GO" id="GO:0009100">
    <property type="term" value="P:glycoprotein metabolic process"/>
    <property type="evidence" value="ECO:0007669"/>
    <property type="project" value="UniProtKB-ARBA"/>
</dbReference>
<protein>
    <submittedName>
        <fullName evidence="3">Lipopolysaccharide biosynthesis protein</fullName>
    </submittedName>
</protein>
<dbReference type="PANTHER" id="PTHR43404">
    <property type="entry name" value="LIPOPOLYSACCHARIDE CHOLINEPHOSPHOTRANSFERASE LICD"/>
    <property type="match status" value="1"/>
</dbReference>